<keyword evidence="8" id="KW-0479">Metal-binding</keyword>
<keyword evidence="12" id="KW-0539">Nucleus</keyword>
<comment type="similarity">
    <text evidence="4">Belongs to the cytidine and deoxycytidylate deaminase family.</text>
</comment>
<evidence type="ECO:0000256" key="4">
    <source>
        <dbReference type="ARBA" id="ARBA00006576"/>
    </source>
</evidence>
<evidence type="ECO:0000256" key="12">
    <source>
        <dbReference type="ARBA" id="ARBA00023242"/>
    </source>
</evidence>
<dbReference type="Pfam" id="PF18778">
    <property type="entry name" value="NAD1"/>
    <property type="match status" value="1"/>
</dbReference>
<dbReference type="CDD" id="cd01283">
    <property type="entry name" value="cytidine_deaminase"/>
    <property type="match status" value="1"/>
</dbReference>
<dbReference type="PANTHER" id="PTHR13857:SF10">
    <property type="entry name" value="SINGLE-STRANDED DNA CYTOSINE DEAMINASE"/>
    <property type="match status" value="1"/>
</dbReference>
<dbReference type="AlphaFoldDB" id="A0A974CAZ3"/>
<gene>
    <name evidence="20" type="ORF">XELAEV_18036696mg</name>
</gene>
<evidence type="ECO:0000256" key="3">
    <source>
        <dbReference type="ARBA" id="ARBA00004496"/>
    </source>
</evidence>
<accession>A0A974CAZ3</accession>
<dbReference type="PROSITE" id="PS51747">
    <property type="entry name" value="CYT_DCMP_DEAMINASES_2"/>
    <property type="match status" value="1"/>
</dbReference>
<evidence type="ECO:0000256" key="2">
    <source>
        <dbReference type="ARBA" id="ARBA00004123"/>
    </source>
</evidence>
<evidence type="ECO:0000256" key="18">
    <source>
        <dbReference type="ARBA" id="ARBA00083692"/>
    </source>
</evidence>
<dbReference type="SUPFAM" id="SSF53927">
    <property type="entry name" value="Cytidine deaminase-like"/>
    <property type="match status" value="1"/>
</dbReference>
<evidence type="ECO:0000313" key="21">
    <source>
        <dbReference type="Proteomes" id="UP000694892"/>
    </source>
</evidence>
<keyword evidence="10" id="KW-0862">Zinc</keyword>
<dbReference type="PANTHER" id="PTHR13857">
    <property type="entry name" value="MRNA EDITING ENZYME"/>
    <property type="match status" value="1"/>
</dbReference>
<dbReference type="InterPro" id="IPR016193">
    <property type="entry name" value="Cytidine_deaminase-like"/>
</dbReference>
<dbReference type="GO" id="GO:0003723">
    <property type="term" value="F:RNA binding"/>
    <property type="evidence" value="ECO:0007669"/>
    <property type="project" value="TreeGrafter"/>
</dbReference>
<comment type="function">
    <text evidence="16">Single-stranded DNA-specific cytidine deaminase. Involved in somatic hypermutation (SHM), gene conversion, and class-switch recombination (CSR) in B-lymphocytes by deaminating C to U during transcription of Ig-variable (V) and Ig-switch (S) region DNA. Required for several crucial steps of B-cell terminal differentiation necessary for efficient antibody responses. May also play a role in the epigenetic regulation of gene expression by participating in DNA demethylation.</text>
</comment>
<protein>
    <recommendedName>
        <fullName evidence="17">Single-stranded DNA cytosine deaminase</fullName>
        <ecNumber evidence="13">3.5.4.38</ecNumber>
    </recommendedName>
    <alternativeName>
        <fullName evidence="18">Activation-induced cytidine deaminase</fullName>
    </alternativeName>
    <alternativeName>
        <fullName evidence="14">Cytidine aminohydrolase</fullName>
    </alternativeName>
</protein>
<evidence type="ECO:0000256" key="11">
    <source>
        <dbReference type="ARBA" id="ARBA00022843"/>
    </source>
</evidence>
<evidence type="ECO:0000256" key="15">
    <source>
        <dbReference type="ARBA" id="ARBA00049114"/>
    </source>
</evidence>
<dbReference type="EC" id="3.5.4.38" evidence="13"/>
<keyword evidence="6" id="KW-0597">Phosphoprotein</keyword>
<evidence type="ECO:0000256" key="7">
    <source>
        <dbReference type="ARBA" id="ARBA00022664"/>
    </source>
</evidence>
<dbReference type="GO" id="GO:0005634">
    <property type="term" value="C:nucleus"/>
    <property type="evidence" value="ECO:0007669"/>
    <property type="project" value="UniProtKB-SubCell"/>
</dbReference>
<keyword evidence="5" id="KW-0963">Cytoplasm</keyword>
<evidence type="ECO:0000256" key="10">
    <source>
        <dbReference type="ARBA" id="ARBA00022833"/>
    </source>
</evidence>
<reference evidence="21" key="1">
    <citation type="journal article" date="2016" name="Nature">
        <title>Genome evolution in the allotetraploid frog Xenopus laevis.</title>
        <authorList>
            <person name="Session A.M."/>
            <person name="Uno Y."/>
            <person name="Kwon T."/>
            <person name="Chapman J.A."/>
            <person name="Toyoda A."/>
            <person name="Takahashi S."/>
            <person name="Fukui A."/>
            <person name="Hikosaka A."/>
            <person name="Suzuki A."/>
            <person name="Kondo M."/>
            <person name="van Heeringen S.J."/>
            <person name="Quigley I."/>
            <person name="Heinz S."/>
            <person name="Ogino H."/>
            <person name="Ochi H."/>
            <person name="Hellsten U."/>
            <person name="Lyons J.B."/>
            <person name="Simakov O."/>
            <person name="Putnam N."/>
            <person name="Stites J."/>
            <person name="Kuroki Y."/>
            <person name="Tanaka T."/>
            <person name="Michiue T."/>
            <person name="Watanabe M."/>
            <person name="Bogdanovic O."/>
            <person name="Lister R."/>
            <person name="Georgiou G."/>
            <person name="Paranjpe S.S."/>
            <person name="van Kruijsbergen I."/>
            <person name="Shu S."/>
            <person name="Carlson J."/>
            <person name="Kinoshita T."/>
            <person name="Ohta Y."/>
            <person name="Mawaribuchi S."/>
            <person name="Jenkins J."/>
            <person name="Grimwood J."/>
            <person name="Schmutz J."/>
            <person name="Mitros T."/>
            <person name="Mozaffari S.V."/>
            <person name="Suzuki Y."/>
            <person name="Haramoto Y."/>
            <person name="Yamamoto T.S."/>
            <person name="Takagi C."/>
            <person name="Heald R."/>
            <person name="Miller K."/>
            <person name="Haudenschild C."/>
            <person name="Kitzman J."/>
            <person name="Nakayama T."/>
            <person name="Izutsu Y."/>
            <person name="Robert J."/>
            <person name="Fortriede J."/>
            <person name="Burns K."/>
            <person name="Lotay V."/>
            <person name="Karimi K."/>
            <person name="Yasuoka Y."/>
            <person name="Dichmann D.S."/>
            <person name="Flajnik M.F."/>
            <person name="Houston D.W."/>
            <person name="Shendure J."/>
            <person name="DuPasquier L."/>
            <person name="Vize P.D."/>
            <person name="Zorn A.M."/>
            <person name="Ito M."/>
            <person name="Marcotte E.M."/>
            <person name="Wallingford J.B."/>
            <person name="Ito Y."/>
            <person name="Asashima M."/>
            <person name="Ueno N."/>
            <person name="Matsuda Y."/>
            <person name="Veenstra G.J."/>
            <person name="Fujiyama A."/>
            <person name="Harland R.M."/>
            <person name="Taira M."/>
            <person name="Rokhsar D.S."/>
        </authorList>
    </citation>
    <scope>NUCLEOTIDE SEQUENCE [LARGE SCALE GENOMIC DNA]</scope>
    <source>
        <strain evidence="21">J</strain>
    </source>
</reference>
<evidence type="ECO:0000256" key="5">
    <source>
        <dbReference type="ARBA" id="ARBA00022490"/>
    </source>
</evidence>
<dbReference type="GO" id="GO:0005737">
    <property type="term" value="C:cytoplasm"/>
    <property type="evidence" value="ECO:0007669"/>
    <property type="project" value="UniProtKB-SubCell"/>
</dbReference>
<name>A0A974CAZ3_XENLA</name>
<dbReference type="FunFam" id="3.40.140.10:FF:000022">
    <property type="entry name" value="Single-stranded DNA cytosine deaminase"/>
    <property type="match status" value="1"/>
</dbReference>
<dbReference type="InterPro" id="IPR002125">
    <property type="entry name" value="CMP_dCMP_dom"/>
</dbReference>
<evidence type="ECO:0000256" key="13">
    <source>
        <dbReference type="ARBA" id="ARBA00029489"/>
    </source>
</evidence>
<evidence type="ECO:0000256" key="14">
    <source>
        <dbReference type="ARBA" id="ARBA00032005"/>
    </source>
</evidence>
<dbReference type="GO" id="GO:0016554">
    <property type="term" value="P:cytidine to uridine editing"/>
    <property type="evidence" value="ECO:0007669"/>
    <property type="project" value="TreeGrafter"/>
</dbReference>
<dbReference type="GO" id="GO:0046872">
    <property type="term" value="F:metal ion binding"/>
    <property type="evidence" value="ECO:0007669"/>
    <property type="project" value="UniProtKB-KW"/>
</dbReference>
<proteinExistence type="inferred from homology"/>
<sequence length="275" mass="32377">MGPLGAREPLTLFVSLIVNGNPLLIHLLYKMKLNLKGTVPAKVYLMGTSDYARRLVSGQIECQAAPIKRRGPCLSSPHSLLLKRSKFLYHYKNLRWARGRHETYLCYIVKRRYSSVSCALDFGYLRNRIGCHAEMLFLRYLSVWVGHDPHRDYRVTWFSSWSPCYDCAKRTLQFLKGHPNFSLRIFSARLYFCEERNAEPEGLRKLQKAGVRLSVMSYKDYFYCWNTFVESRERRFEAWDGLHENSVRLARKLTRILQPPYDMEDLREVFDLLGL</sequence>
<evidence type="ECO:0000256" key="16">
    <source>
        <dbReference type="ARBA" id="ARBA00055025"/>
    </source>
</evidence>
<feature type="domain" description="CMP/dCMP-type deaminase" evidence="19">
    <location>
        <begin position="99"/>
        <end position="206"/>
    </location>
</feature>
<dbReference type="GO" id="GO:0004126">
    <property type="term" value="F:cytidine deaminase activity"/>
    <property type="evidence" value="ECO:0007669"/>
    <property type="project" value="TreeGrafter"/>
</dbReference>
<dbReference type="EMBL" id="CM004479">
    <property type="protein sequence ID" value="OCT69772.1"/>
    <property type="molecule type" value="Genomic_DNA"/>
</dbReference>
<evidence type="ECO:0000313" key="20">
    <source>
        <dbReference type="EMBL" id="OCT69772.1"/>
    </source>
</evidence>
<evidence type="ECO:0000256" key="1">
    <source>
        <dbReference type="ARBA" id="ARBA00001947"/>
    </source>
</evidence>
<keyword evidence="9" id="KW-0378">Hydrolase</keyword>
<comment type="catalytic activity">
    <reaction evidence="15">
        <text>a 2'-deoxycytidine in single-stranded DNA + H2O + H(+) = a 2'-deoxyuridine in single-stranded DNA + NH4(+)</text>
        <dbReference type="Rhea" id="RHEA:50948"/>
        <dbReference type="Rhea" id="RHEA-COMP:12846"/>
        <dbReference type="Rhea" id="RHEA-COMP:12847"/>
        <dbReference type="ChEBI" id="CHEBI:15377"/>
        <dbReference type="ChEBI" id="CHEBI:15378"/>
        <dbReference type="ChEBI" id="CHEBI:28938"/>
        <dbReference type="ChEBI" id="CHEBI:85452"/>
        <dbReference type="ChEBI" id="CHEBI:133902"/>
        <dbReference type="EC" id="3.5.4.38"/>
    </reaction>
</comment>
<comment type="subcellular location">
    <subcellularLocation>
        <location evidence="3">Cytoplasm</location>
    </subcellularLocation>
    <subcellularLocation>
        <location evidence="2">Nucleus</location>
    </subcellularLocation>
</comment>
<evidence type="ECO:0000256" key="17">
    <source>
        <dbReference type="ARBA" id="ARBA00071233"/>
    </source>
</evidence>
<dbReference type="InterPro" id="IPR050610">
    <property type="entry name" value="APOBEC_Cyt_Deaminase"/>
</dbReference>
<evidence type="ECO:0000259" key="19">
    <source>
        <dbReference type="PROSITE" id="PS51747"/>
    </source>
</evidence>
<keyword evidence="11" id="KW-0832">Ubl conjugation</keyword>
<evidence type="ECO:0000256" key="9">
    <source>
        <dbReference type="ARBA" id="ARBA00022801"/>
    </source>
</evidence>
<organism evidence="20 21">
    <name type="scientific">Xenopus laevis</name>
    <name type="common">African clawed frog</name>
    <dbReference type="NCBI Taxonomy" id="8355"/>
    <lineage>
        <taxon>Eukaryota</taxon>
        <taxon>Metazoa</taxon>
        <taxon>Chordata</taxon>
        <taxon>Craniata</taxon>
        <taxon>Vertebrata</taxon>
        <taxon>Euteleostomi</taxon>
        <taxon>Amphibia</taxon>
        <taxon>Batrachia</taxon>
        <taxon>Anura</taxon>
        <taxon>Pipoidea</taxon>
        <taxon>Pipidae</taxon>
        <taxon>Xenopodinae</taxon>
        <taxon>Xenopus</taxon>
        <taxon>Xenopus</taxon>
    </lineage>
</organism>
<keyword evidence="7" id="KW-0507">mRNA processing</keyword>
<dbReference type="GO" id="GO:0006397">
    <property type="term" value="P:mRNA processing"/>
    <property type="evidence" value="ECO:0007669"/>
    <property type="project" value="UniProtKB-KW"/>
</dbReference>
<dbReference type="GO" id="GO:0016445">
    <property type="term" value="P:somatic diversification of immunoglobulins"/>
    <property type="evidence" value="ECO:0007669"/>
    <property type="project" value="UniProtKB-ARBA"/>
</dbReference>
<comment type="cofactor">
    <cofactor evidence="1">
        <name>Zn(2+)</name>
        <dbReference type="ChEBI" id="CHEBI:29105"/>
    </cofactor>
</comment>
<dbReference type="Proteomes" id="UP000694892">
    <property type="component" value="Chromosome 7S"/>
</dbReference>
<evidence type="ECO:0000256" key="6">
    <source>
        <dbReference type="ARBA" id="ARBA00022553"/>
    </source>
</evidence>
<dbReference type="Gene3D" id="3.40.140.10">
    <property type="entry name" value="Cytidine Deaminase, domain 2"/>
    <property type="match status" value="1"/>
</dbReference>
<evidence type="ECO:0000256" key="8">
    <source>
        <dbReference type="ARBA" id="ARBA00022723"/>
    </source>
</evidence>